<dbReference type="SUPFAM" id="SSF53271">
    <property type="entry name" value="PRTase-like"/>
    <property type="match status" value="1"/>
</dbReference>
<organism evidence="1 2">
    <name type="scientific">Gordonia westfalica</name>
    <dbReference type="NCBI Taxonomy" id="158898"/>
    <lineage>
        <taxon>Bacteria</taxon>
        <taxon>Bacillati</taxon>
        <taxon>Actinomycetota</taxon>
        <taxon>Actinomycetes</taxon>
        <taxon>Mycobacteriales</taxon>
        <taxon>Gordoniaceae</taxon>
        <taxon>Gordonia</taxon>
    </lineage>
</organism>
<dbReference type="Proteomes" id="UP000183180">
    <property type="component" value="Unassembled WGS sequence"/>
</dbReference>
<dbReference type="InterPro" id="IPR029057">
    <property type="entry name" value="PRTase-like"/>
</dbReference>
<dbReference type="EMBL" id="FNLM01000034">
    <property type="protein sequence ID" value="SDU70536.1"/>
    <property type="molecule type" value="Genomic_DNA"/>
</dbReference>
<dbReference type="AlphaFoldDB" id="A0A1H2KQD3"/>
<evidence type="ECO:0000313" key="1">
    <source>
        <dbReference type="EMBL" id="SDU70536.1"/>
    </source>
</evidence>
<evidence type="ECO:0008006" key="3">
    <source>
        <dbReference type="Google" id="ProtNLM"/>
    </source>
</evidence>
<reference evidence="1 2" key="1">
    <citation type="submission" date="2016-10" db="EMBL/GenBank/DDBJ databases">
        <authorList>
            <person name="de Groot N.N."/>
        </authorList>
    </citation>
    <scope>NUCLEOTIDE SEQUENCE [LARGE SCALE GENOMIC DNA]</scope>
    <source>
        <strain evidence="1 2">DSM 44215</strain>
    </source>
</reference>
<dbReference type="STRING" id="158898.SAMN04488548_1343508"/>
<name>A0A1H2KQD3_9ACTN</name>
<proteinExistence type="predicted"/>
<gene>
    <name evidence="1" type="ORF">SAMN04488548_1343508</name>
</gene>
<dbReference type="InterPro" id="IPR000836">
    <property type="entry name" value="PRTase_dom"/>
</dbReference>
<sequence length="220" mass="23950">MRATLDGATCDHTLTFTYAQGEHASGIHQSVHLMQSYKATPPDPRSMDNLRLIINVGTLLHGDCIRLELGHLWDSVTYVPSSRGRSGDHPVRNLARAVSQVANPEAGVERFLLSLGPGYSPGCSHVPRRDRFAVPSEWQSAVRGRHVLVVDDTWTTGASIQSAAAALKLAGAQSVTGLCAARWLKWSWSDHAELLGTCTSDYNALRCMVRKGRCLVGHKP</sequence>
<protein>
    <recommendedName>
        <fullName evidence="3">Phosphoribosyl transferase domain-containing protein</fullName>
    </recommendedName>
</protein>
<dbReference type="Gene3D" id="3.40.50.2020">
    <property type="match status" value="1"/>
</dbReference>
<accession>A0A1H2KQD3</accession>
<dbReference type="CDD" id="cd06223">
    <property type="entry name" value="PRTases_typeI"/>
    <property type="match status" value="1"/>
</dbReference>
<evidence type="ECO:0000313" key="2">
    <source>
        <dbReference type="Proteomes" id="UP000183180"/>
    </source>
</evidence>